<feature type="transmembrane region" description="Helical" evidence="2">
    <location>
        <begin position="32"/>
        <end position="55"/>
    </location>
</feature>
<feature type="transmembrane region" description="Helical" evidence="2">
    <location>
        <begin position="102"/>
        <end position="131"/>
    </location>
</feature>
<reference evidence="4" key="2">
    <citation type="submission" date="2013-12" db="EMBL/GenBank/DDBJ databases">
        <title>Evolution of pathogenesis and genome organization in the Tremellales.</title>
        <authorList>
            <person name="Cuomo C."/>
            <person name="Litvintseva A."/>
            <person name="Heitman J."/>
            <person name="Chen Y."/>
            <person name="Sun S."/>
            <person name="Springer D."/>
            <person name="Dromer F."/>
            <person name="Young S."/>
            <person name="Zeng Q."/>
            <person name="Chapman S."/>
            <person name="Gujja S."/>
            <person name="Saif S."/>
            <person name="Birren B."/>
        </authorList>
    </citation>
    <scope>NUCLEOTIDE SEQUENCE [LARGE SCALE GENOMIC DNA]</scope>
    <source>
        <strain evidence="4">CBS 10435</strain>
    </source>
</reference>
<dbReference type="PANTHER" id="PTHR40465:SF1">
    <property type="entry name" value="DUF6534 DOMAIN-CONTAINING PROTEIN"/>
    <property type="match status" value="1"/>
</dbReference>
<accession>A0A1B9ISU0</accession>
<keyword evidence="2" id="KW-0812">Transmembrane</keyword>
<feature type="region of interest" description="Disordered" evidence="1">
    <location>
        <begin position="307"/>
        <end position="395"/>
    </location>
</feature>
<evidence type="ECO:0008006" key="5">
    <source>
        <dbReference type="Google" id="ProtNLM"/>
    </source>
</evidence>
<protein>
    <recommendedName>
        <fullName evidence="5">Integral membrane protein</fullName>
    </recommendedName>
</protein>
<dbReference type="Proteomes" id="UP000092583">
    <property type="component" value="Unassembled WGS sequence"/>
</dbReference>
<reference evidence="3 4" key="1">
    <citation type="submission" date="2013-07" db="EMBL/GenBank/DDBJ databases">
        <title>The Genome Sequence of Kwoniella mangroviensis CBS10435.</title>
        <authorList>
            <consortium name="The Broad Institute Genome Sequencing Platform"/>
            <person name="Cuomo C."/>
            <person name="Litvintseva A."/>
            <person name="Chen Y."/>
            <person name="Heitman J."/>
            <person name="Sun S."/>
            <person name="Springer D."/>
            <person name="Dromer F."/>
            <person name="Young S.K."/>
            <person name="Zeng Q."/>
            <person name="Gargeya S."/>
            <person name="Fitzgerald M."/>
            <person name="Abouelleil A."/>
            <person name="Alvarado L."/>
            <person name="Berlin A.M."/>
            <person name="Chapman S.B."/>
            <person name="Dewar J."/>
            <person name="Goldberg J."/>
            <person name="Griggs A."/>
            <person name="Gujja S."/>
            <person name="Hansen M."/>
            <person name="Howarth C."/>
            <person name="Imamovic A."/>
            <person name="Larimer J."/>
            <person name="McCowan C."/>
            <person name="Murphy C."/>
            <person name="Pearson M."/>
            <person name="Priest M."/>
            <person name="Roberts A."/>
            <person name="Saif S."/>
            <person name="Shea T."/>
            <person name="Sykes S."/>
            <person name="Wortman J."/>
            <person name="Nusbaum C."/>
            <person name="Birren B."/>
        </authorList>
    </citation>
    <scope>NUCLEOTIDE SEQUENCE [LARGE SCALE GENOMIC DNA]</scope>
    <source>
        <strain evidence="3 4">CBS 10435</strain>
    </source>
</reference>
<dbReference type="OrthoDB" id="2563298at2759"/>
<sequence>MPPLPSTISTVPGQRDLSDLIYLFIKTTPRSLTFSSACAVAIEGLILGIILVQTTKYLSAFWRTDPLWSVSGIVLGAATLFAQLGMNLWQTYRLIDRAATDLLAIIIGDIRCNMTVLVFVGILNFVAAGFFGRRAWLLSKKKIWLAFPLVIGIFSSLGLSLGVAIKGYMLPSLATNPSAENLMEYDSWRKTDNRLIVVWAAIALVQDILVCALIMGSGFVTIMLLKEKDGFQKTETSLLRLLLKLTYETMAGPVVLNIVNVVVVALQGATFAGYSRIVTWILGPVYFSSILQSLNYRKDVQRVLHVTPTPRSRSTSKGTKRSTLQRVDSPSMSIPLTPTGLGRHTRDDSNITAVGNVKRSSETSAAAAETRRERTVSAGGGSTLSTDIVLNGEKR</sequence>
<organism evidence="3 4">
    <name type="scientific">Kwoniella mangroviensis CBS 10435</name>
    <dbReference type="NCBI Taxonomy" id="1331196"/>
    <lineage>
        <taxon>Eukaryota</taxon>
        <taxon>Fungi</taxon>
        <taxon>Dikarya</taxon>
        <taxon>Basidiomycota</taxon>
        <taxon>Agaricomycotina</taxon>
        <taxon>Tremellomycetes</taxon>
        <taxon>Tremellales</taxon>
        <taxon>Cryptococcaceae</taxon>
        <taxon>Kwoniella</taxon>
    </lineage>
</organism>
<feature type="transmembrane region" description="Helical" evidence="2">
    <location>
        <begin position="196"/>
        <end position="225"/>
    </location>
</feature>
<evidence type="ECO:0000256" key="1">
    <source>
        <dbReference type="SAM" id="MobiDB-lite"/>
    </source>
</evidence>
<dbReference type="EMBL" id="KI669461">
    <property type="protein sequence ID" value="OCF58595.1"/>
    <property type="molecule type" value="Genomic_DNA"/>
</dbReference>
<evidence type="ECO:0000313" key="4">
    <source>
        <dbReference type="Proteomes" id="UP000092583"/>
    </source>
</evidence>
<evidence type="ECO:0000313" key="3">
    <source>
        <dbReference type="EMBL" id="OCF58595.1"/>
    </source>
</evidence>
<feature type="compositionally biased region" description="Low complexity" evidence="1">
    <location>
        <begin position="307"/>
        <end position="317"/>
    </location>
</feature>
<gene>
    <name evidence="3" type="ORF">L486_03082</name>
</gene>
<feature type="transmembrane region" description="Helical" evidence="2">
    <location>
        <begin position="67"/>
        <end position="90"/>
    </location>
</feature>
<dbReference type="AlphaFoldDB" id="A0A1B9ISU0"/>
<evidence type="ECO:0000256" key="2">
    <source>
        <dbReference type="SAM" id="Phobius"/>
    </source>
</evidence>
<dbReference type="STRING" id="1331196.A0A1B9ISU0"/>
<keyword evidence="2" id="KW-1133">Transmembrane helix</keyword>
<keyword evidence="4" id="KW-1185">Reference proteome</keyword>
<dbReference type="PANTHER" id="PTHR40465">
    <property type="entry name" value="CHROMOSOME 1, WHOLE GENOME SHOTGUN SEQUENCE"/>
    <property type="match status" value="1"/>
</dbReference>
<keyword evidence="2" id="KW-0472">Membrane</keyword>
<feature type="transmembrane region" description="Helical" evidence="2">
    <location>
        <begin position="245"/>
        <end position="265"/>
    </location>
</feature>
<feature type="transmembrane region" description="Helical" evidence="2">
    <location>
        <begin position="143"/>
        <end position="165"/>
    </location>
</feature>
<name>A0A1B9ISU0_9TREE</name>
<feature type="compositionally biased region" description="Polar residues" evidence="1">
    <location>
        <begin position="324"/>
        <end position="336"/>
    </location>
</feature>
<proteinExistence type="predicted"/>